<sequence>MADKIDKLFSDYFSGVINMRIQVRRLELSLPKQTDENIGGGRALNVNRNPVDSKLIAEESDRELKYLFTEIRMIEEFLKTITNDMIQLLKWRYDTRDRHTWQLISYKMHKSKSQCQRDLNFVKEQFENSIWNRLVDMSM</sequence>
<dbReference type="EMBL" id="QEKT01000018">
    <property type="protein sequence ID" value="PVY82089.1"/>
    <property type="molecule type" value="Genomic_DNA"/>
</dbReference>
<gene>
    <name evidence="1" type="ORF">C7384_1183</name>
</gene>
<dbReference type="AlphaFoldDB" id="A0A2U1D393"/>
<reference evidence="1 2" key="1">
    <citation type="submission" date="2018-04" db="EMBL/GenBank/DDBJ databases">
        <title>Genomic Encyclopedia of Type Strains, Phase IV (KMG-IV): sequencing the most valuable type-strain genomes for metagenomic binning, comparative biology and taxonomic classification.</title>
        <authorList>
            <person name="Goeker M."/>
        </authorList>
    </citation>
    <scope>NUCLEOTIDE SEQUENCE [LARGE SCALE GENOMIC DNA]</scope>
    <source>
        <strain evidence="1 2">DSM 28795</strain>
    </source>
</reference>
<name>A0A2U1D393_9LACO</name>
<dbReference type="Proteomes" id="UP000245433">
    <property type="component" value="Unassembled WGS sequence"/>
</dbReference>
<keyword evidence="2" id="KW-1185">Reference proteome</keyword>
<proteinExistence type="predicted"/>
<comment type="caution">
    <text evidence="1">The sequence shown here is derived from an EMBL/GenBank/DDBJ whole genome shotgun (WGS) entry which is preliminary data.</text>
</comment>
<protein>
    <submittedName>
        <fullName evidence="1">RinA family phage transcriptional activator</fullName>
    </submittedName>
</protein>
<dbReference type="OrthoDB" id="2243822at2"/>
<dbReference type="NCBIfam" id="TIGR01636">
    <property type="entry name" value="phage_rinA"/>
    <property type="match status" value="1"/>
</dbReference>
<accession>A0A2U1D393</accession>
<dbReference type="InterPro" id="IPR007927">
    <property type="entry name" value="DUF722"/>
</dbReference>
<dbReference type="InterPro" id="IPR006523">
    <property type="entry name" value="RinA"/>
</dbReference>
<evidence type="ECO:0000313" key="1">
    <source>
        <dbReference type="EMBL" id="PVY82089.1"/>
    </source>
</evidence>
<organism evidence="1 2">
    <name type="scientific">Convivina intestini</name>
    <dbReference type="NCBI Taxonomy" id="1505726"/>
    <lineage>
        <taxon>Bacteria</taxon>
        <taxon>Bacillati</taxon>
        <taxon>Bacillota</taxon>
        <taxon>Bacilli</taxon>
        <taxon>Lactobacillales</taxon>
        <taxon>Lactobacillaceae</taxon>
        <taxon>Convivina</taxon>
    </lineage>
</organism>
<dbReference type="Pfam" id="PF05263">
    <property type="entry name" value="DUF722"/>
    <property type="match status" value="1"/>
</dbReference>
<evidence type="ECO:0000313" key="2">
    <source>
        <dbReference type="Proteomes" id="UP000245433"/>
    </source>
</evidence>
<dbReference type="RefSeq" id="WP_116585402.1">
    <property type="nucleotide sequence ID" value="NZ_QEKT01000018.1"/>
</dbReference>